<dbReference type="STRING" id="460265.Mnod_7397"/>
<comment type="similarity">
    <text evidence="1">Belongs to the methyltransferase superfamily. L-isoaspartyl/D-aspartyl protein methyltransferase family.</text>
</comment>
<dbReference type="GO" id="GO:0032259">
    <property type="term" value="P:methylation"/>
    <property type="evidence" value="ECO:0007669"/>
    <property type="project" value="UniProtKB-KW"/>
</dbReference>
<dbReference type="PANTHER" id="PTHR11579:SF18">
    <property type="entry name" value="PROTEIN-L-ISOASPARTATE O-METHYLTRANSFERASE"/>
    <property type="match status" value="1"/>
</dbReference>
<dbReference type="RefSeq" id="WP_015933692.1">
    <property type="nucleotide sequence ID" value="NC_011894.1"/>
</dbReference>
<sequence length="221" mass="22905">MGDEAEHSDAVGAAAFVLALRARGVRAPAVLGAMERVPRERFAPEALRDLARRDIALPLACGQTMTAPSAVAAMLAVLEPGPGARALEIGTGSGYATALLLRLGCAVVESLERYETLAGEAQGRLDALGLAGSVRLRIADGCAPEKDVTPFDRILVNGALPAIPDSLGQRLAPGGRLVGAVATREGMRLAVVERGPDGLHRRILDTALRIAPLTAGRARVL</sequence>
<dbReference type="eggNOG" id="COG2518">
    <property type="taxonomic scope" value="Bacteria"/>
</dbReference>
<protein>
    <recommendedName>
        <fullName evidence="2">Protein-L-isoaspartate O-methyltransferase</fullName>
    </recommendedName>
    <alternativeName>
        <fullName evidence="3">Protein L-isoaspartyl methyltransferase</fullName>
    </alternativeName>
</protein>
<dbReference type="Gene3D" id="3.40.50.150">
    <property type="entry name" value="Vaccinia Virus protein VP39"/>
    <property type="match status" value="1"/>
</dbReference>
<dbReference type="GO" id="GO:0005737">
    <property type="term" value="C:cytoplasm"/>
    <property type="evidence" value="ECO:0007669"/>
    <property type="project" value="TreeGrafter"/>
</dbReference>
<dbReference type="InterPro" id="IPR000682">
    <property type="entry name" value="PCMT"/>
</dbReference>
<keyword evidence="5" id="KW-1185">Reference proteome</keyword>
<organism evidence="4 5">
    <name type="scientific">Methylobacterium nodulans (strain LMG 21967 / CNCM I-2342 / ORS 2060)</name>
    <dbReference type="NCBI Taxonomy" id="460265"/>
    <lineage>
        <taxon>Bacteria</taxon>
        <taxon>Pseudomonadati</taxon>
        <taxon>Pseudomonadota</taxon>
        <taxon>Alphaproteobacteria</taxon>
        <taxon>Hyphomicrobiales</taxon>
        <taxon>Methylobacteriaceae</taxon>
        <taxon>Methylobacterium</taxon>
    </lineage>
</organism>
<dbReference type="SUPFAM" id="SSF53335">
    <property type="entry name" value="S-adenosyl-L-methionine-dependent methyltransferases"/>
    <property type="match status" value="1"/>
</dbReference>
<accession>B8IN18</accession>
<dbReference type="InterPro" id="IPR029063">
    <property type="entry name" value="SAM-dependent_MTases_sf"/>
</dbReference>
<dbReference type="CDD" id="cd02440">
    <property type="entry name" value="AdoMet_MTases"/>
    <property type="match status" value="1"/>
</dbReference>
<evidence type="ECO:0000313" key="5">
    <source>
        <dbReference type="Proteomes" id="UP000008207"/>
    </source>
</evidence>
<dbReference type="Pfam" id="PF01135">
    <property type="entry name" value="PCMT"/>
    <property type="match status" value="1"/>
</dbReference>
<dbReference type="AlphaFoldDB" id="B8IN18"/>
<dbReference type="Proteomes" id="UP000008207">
    <property type="component" value="Chromosome"/>
</dbReference>
<evidence type="ECO:0000256" key="3">
    <source>
        <dbReference type="ARBA" id="ARBA00030757"/>
    </source>
</evidence>
<dbReference type="GO" id="GO:0004719">
    <property type="term" value="F:protein-L-isoaspartate (D-aspartate) O-methyltransferase activity"/>
    <property type="evidence" value="ECO:0007669"/>
    <property type="project" value="InterPro"/>
</dbReference>
<dbReference type="OrthoDB" id="9810066at2"/>
<evidence type="ECO:0000313" key="4">
    <source>
        <dbReference type="EMBL" id="ACL62134.1"/>
    </source>
</evidence>
<evidence type="ECO:0000256" key="2">
    <source>
        <dbReference type="ARBA" id="ARBA00013346"/>
    </source>
</evidence>
<name>B8IN18_METNO</name>
<proteinExistence type="inferred from homology"/>
<dbReference type="KEGG" id="mno:Mnod_7397"/>
<keyword evidence="4" id="KW-0489">Methyltransferase</keyword>
<keyword evidence="4" id="KW-0808">Transferase</keyword>
<dbReference type="EMBL" id="CP001349">
    <property type="protein sequence ID" value="ACL62134.1"/>
    <property type="molecule type" value="Genomic_DNA"/>
</dbReference>
<evidence type="ECO:0000256" key="1">
    <source>
        <dbReference type="ARBA" id="ARBA00005369"/>
    </source>
</evidence>
<dbReference type="PANTHER" id="PTHR11579">
    <property type="entry name" value="PROTEIN-L-ISOASPARTATE O-METHYLTRANSFERASE"/>
    <property type="match status" value="1"/>
</dbReference>
<gene>
    <name evidence="4" type="ordered locus">Mnod_7397</name>
</gene>
<reference evidence="4 5" key="1">
    <citation type="submission" date="2009-01" db="EMBL/GenBank/DDBJ databases">
        <title>Complete sequence of chromosome of Methylobacterium nodulans ORS 2060.</title>
        <authorList>
            <consortium name="US DOE Joint Genome Institute"/>
            <person name="Lucas S."/>
            <person name="Copeland A."/>
            <person name="Lapidus A."/>
            <person name="Glavina del Rio T."/>
            <person name="Dalin E."/>
            <person name="Tice H."/>
            <person name="Bruce D."/>
            <person name="Goodwin L."/>
            <person name="Pitluck S."/>
            <person name="Sims D."/>
            <person name="Brettin T."/>
            <person name="Detter J.C."/>
            <person name="Han C."/>
            <person name="Larimer F."/>
            <person name="Land M."/>
            <person name="Hauser L."/>
            <person name="Kyrpides N."/>
            <person name="Ivanova N."/>
            <person name="Marx C.J."/>
            <person name="Richardson P."/>
        </authorList>
    </citation>
    <scope>NUCLEOTIDE SEQUENCE [LARGE SCALE GENOMIC DNA]</scope>
    <source>
        <strain evidence="5">LMG 21967 / CNCM I-2342 / ORS 2060</strain>
    </source>
</reference>
<dbReference type="HOGENOM" id="CLU_055432_2_0_5"/>